<dbReference type="AlphaFoldDB" id="A0A067R3W2"/>
<feature type="compositionally biased region" description="Acidic residues" evidence="1">
    <location>
        <begin position="276"/>
        <end position="286"/>
    </location>
</feature>
<feature type="compositionally biased region" description="Polar residues" evidence="1">
    <location>
        <begin position="356"/>
        <end position="371"/>
    </location>
</feature>
<feature type="compositionally biased region" description="Polar residues" evidence="1">
    <location>
        <begin position="52"/>
        <end position="69"/>
    </location>
</feature>
<dbReference type="InParanoid" id="A0A067R3W2"/>
<accession>A0A067R3W2</accession>
<proteinExistence type="predicted"/>
<feature type="region of interest" description="Disordered" evidence="1">
    <location>
        <begin position="346"/>
        <end position="381"/>
    </location>
</feature>
<feature type="compositionally biased region" description="Basic and acidic residues" evidence="1">
    <location>
        <begin position="80"/>
        <end position="90"/>
    </location>
</feature>
<protein>
    <submittedName>
        <fullName evidence="2">Uncharacterized protein</fullName>
    </submittedName>
</protein>
<feature type="region of interest" description="Disordered" evidence="1">
    <location>
        <begin position="667"/>
        <end position="688"/>
    </location>
</feature>
<feature type="region of interest" description="Disordered" evidence="1">
    <location>
        <begin position="803"/>
        <end position="850"/>
    </location>
</feature>
<reference evidence="2 3" key="1">
    <citation type="journal article" date="2014" name="Nat. Commun.">
        <title>Molecular traces of alternative social organization in a termite genome.</title>
        <authorList>
            <person name="Terrapon N."/>
            <person name="Li C."/>
            <person name="Robertson H.M."/>
            <person name="Ji L."/>
            <person name="Meng X."/>
            <person name="Booth W."/>
            <person name="Chen Z."/>
            <person name="Childers C.P."/>
            <person name="Glastad K.M."/>
            <person name="Gokhale K."/>
            <person name="Gowin J."/>
            <person name="Gronenberg W."/>
            <person name="Hermansen R.A."/>
            <person name="Hu H."/>
            <person name="Hunt B.G."/>
            <person name="Huylmans A.K."/>
            <person name="Khalil S.M."/>
            <person name="Mitchell R.D."/>
            <person name="Munoz-Torres M.C."/>
            <person name="Mustard J.A."/>
            <person name="Pan H."/>
            <person name="Reese J.T."/>
            <person name="Scharf M.E."/>
            <person name="Sun F."/>
            <person name="Vogel H."/>
            <person name="Xiao J."/>
            <person name="Yang W."/>
            <person name="Yang Z."/>
            <person name="Yang Z."/>
            <person name="Zhou J."/>
            <person name="Zhu J."/>
            <person name="Brent C.S."/>
            <person name="Elsik C.G."/>
            <person name="Goodisman M.A."/>
            <person name="Liberles D.A."/>
            <person name="Roe R.M."/>
            <person name="Vargo E.L."/>
            <person name="Vilcinskas A."/>
            <person name="Wang J."/>
            <person name="Bornberg-Bauer E."/>
            <person name="Korb J."/>
            <person name="Zhang G."/>
            <person name="Liebig J."/>
        </authorList>
    </citation>
    <scope>NUCLEOTIDE SEQUENCE [LARGE SCALE GENOMIC DNA]</scope>
    <source>
        <tissue evidence="2">Whole organism</tissue>
    </source>
</reference>
<feature type="compositionally biased region" description="Polar residues" evidence="1">
    <location>
        <begin position="806"/>
        <end position="816"/>
    </location>
</feature>
<sequence length="906" mass="100213">MDGNENKSTPGVNESISSEVSMQSDGSNQTRKSPREEPPTRPVRKEKRKSFQDQTPSDVPTNFNVTTKPLQLPAISLRPDIPKTEHKSLHEGSISQQLKGTADILESITAALTTEPPLQATLHRDNPGLQKADCTKDPFQSHKSSVVKEGHVNAAASVSSTVGLCSKATEEKLLDLQVDISGQTTAISAECETDLNEEKCHHENLKPYASTSQKECEVINKVKHTSVLKDRRFDEVAQSMAIQDKVQPPVPPPRGKKLRACKHKLTERSQTPGWDLEGDNATDESSGDSSASSTTHESEESVIELLSSTHTSPDDRQKQNSSSDEEEEIIFRAKMTQGKAEVMDIKSIPPDKPNVCTPSISGPSLQDSSQIYGKDELTTSRTPPKLQEEKVFLEYSEIYADQLSKVIISEAVSESSKKRTCLPITEAVKRWLRSQSPEVLSLPLLEDETESEISSEEQESDERTAEATGNQLTGQKNVLCNPLPVPLLEDCHCPLVNSGYKNGTGRRVAFNDCQYFKPQNENIVSYIYDNNRTNISISTEGDKRLINVYDDKGCILSHKDNCVSLPQGQIKVSHDEESVLTRCPKNDSCDINVNSRHASGAETVPSGFNHKNVEMNAVNSMLQNEISLSNAKENTFQNKSQDIDEVATSLSEPAILRTSSVNQMKCRSDKNDSQQKQMKNVNEEENIADNSESNLLREDDECSVTSEETLECEWDLWDSNQAKLPSVLATPKNQTPVEDILAKTPEDNCSHMCDPAMSVAKYYNLGAIQEKFVMPNEDEISTDSSDEEVDALKHFQCELEDDDGLQTATLSSNGTGSLDKKSDGHERNKTYGNPEIYRSHYGKSGPVSNSRVQIQEEADRCRNMYNTTLSQRAQAANLFRRKSSVLVSNLKGEGPFPCGGICCILQ</sequence>
<feature type="compositionally biased region" description="Basic and acidic residues" evidence="1">
    <location>
        <begin position="818"/>
        <end position="829"/>
    </location>
</feature>
<keyword evidence="3" id="KW-1185">Reference proteome</keyword>
<feature type="region of interest" description="Disordered" evidence="1">
    <location>
        <begin position="1"/>
        <end position="95"/>
    </location>
</feature>
<feature type="compositionally biased region" description="Polar residues" evidence="1">
    <location>
        <begin position="1"/>
        <end position="31"/>
    </location>
</feature>
<evidence type="ECO:0000256" key="1">
    <source>
        <dbReference type="SAM" id="MobiDB-lite"/>
    </source>
</evidence>
<dbReference type="EMBL" id="KK852715">
    <property type="protein sequence ID" value="KDR17857.1"/>
    <property type="molecule type" value="Genomic_DNA"/>
</dbReference>
<dbReference type="Proteomes" id="UP000027135">
    <property type="component" value="Unassembled WGS sequence"/>
</dbReference>
<feature type="region of interest" description="Disordered" evidence="1">
    <location>
        <begin position="264"/>
        <end position="327"/>
    </location>
</feature>
<feature type="region of interest" description="Disordered" evidence="1">
    <location>
        <begin position="442"/>
        <end position="470"/>
    </location>
</feature>
<organism evidence="2 3">
    <name type="scientific">Zootermopsis nevadensis</name>
    <name type="common">Dampwood termite</name>
    <dbReference type="NCBI Taxonomy" id="136037"/>
    <lineage>
        <taxon>Eukaryota</taxon>
        <taxon>Metazoa</taxon>
        <taxon>Ecdysozoa</taxon>
        <taxon>Arthropoda</taxon>
        <taxon>Hexapoda</taxon>
        <taxon>Insecta</taxon>
        <taxon>Pterygota</taxon>
        <taxon>Neoptera</taxon>
        <taxon>Polyneoptera</taxon>
        <taxon>Dictyoptera</taxon>
        <taxon>Blattodea</taxon>
        <taxon>Blattoidea</taxon>
        <taxon>Termitoidae</taxon>
        <taxon>Termopsidae</taxon>
        <taxon>Zootermopsis</taxon>
    </lineage>
</organism>
<feature type="compositionally biased region" description="Acidic residues" evidence="1">
    <location>
        <begin position="445"/>
        <end position="460"/>
    </location>
</feature>
<evidence type="ECO:0000313" key="2">
    <source>
        <dbReference type="EMBL" id="KDR17857.1"/>
    </source>
</evidence>
<gene>
    <name evidence="2" type="ORF">L798_08048</name>
</gene>
<name>A0A067R3W2_ZOONE</name>
<evidence type="ECO:0000313" key="3">
    <source>
        <dbReference type="Proteomes" id="UP000027135"/>
    </source>
</evidence>